<protein>
    <submittedName>
        <fullName evidence="1">Uncharacterized protein</fullName>
    </submittedName>
</protein>
<reference evidence="1" key="1">
    <citation type="submission" date="2008-06" db="EMBL/GenBank/DDBJ databases">
        <title>Complete sequence of Chlorobium phaeobacteroides BS1.</title>
        <authorList>
            <consortium name="US DOE Joint Genome Institute"/>
            <person name="Lucas S."/>
            <person name="Copeland A."/>
            <person name="Lapidus A."/>
            <person name="Glavina del Rio T."/>
            <person name="Dalin E."/>
            <person name="Tice H."/>
            <person name="Bruce D."/>
            <person name="Goodwin L."/>
            <person name="Pitluck S."/>
            <person name="Schmutz J."/>
            <person name="Larimer F."/>
            <person name="Land M."/>
            <person name="Hauser L."/>
            <person name="Kyrpides N."/>
            <person name="Ovchinnikova G."/>
            <person name="Li T."/>
            <person name="Liu Z."/>
            <person name="Zhao F."/>
            <person name="Overmann J."/>
            <person name="Bryant D.A."/>
            <person name="Richardson P."/>
        </authorList>
    </citation>
    <scope>NUCLEOTIDE SEQUENCE [LARGE SCALE GENOMIC DNA]</scope>
    <source>
        <strain evidence="1">BS1</strain>
    </source>
</reference>
<accession>B3EPG8</accession>
<dbReference type="AlphaFoldDB" id="B3EPG8"/>
<dbReference type="HOGENOM" id="CLU_3150917_0_0_10"/>
<name>B3EPG8_CHLPB</name>
<organism evidence="1">
    <name type="scientific">Chlorobium phaeobacteroides (strain BS1)</name>
    <dbReference type="NCBI Taxonomy" id="331678"/>
    <lineage>
        <taxon>Bacteria</taxon>
        <taxon>Pseudomonadati</taxon>
        <taxon>Chlorobiota</taxon>
        <taxon>Chlorobiia</taxon>
        <taxon>Chlorobiales</taxon>
        <taxon>Chlorobiaceae</taxon>
        <taxon>Chlorobium/Pelodictyon group</taxon>
        <taxon>Chlorobium</taxon>
    </lineage>
</organism>
<evidence type="ECO:0000313" key="1">
    <source>
        <dbReference type="EMBL" id="ACE03846.1"/>
    </source>
</evidence>
<dbReference type="KEGG" id="cpb:Cphamn1_0901"/>
<dbReference type="STRING" id="331678.Cphamn1_0901"/>
<sequence length="48" mass="4711">MESGSPGAVGSLQLTVGNKDEDSLFVESLGGGSLLIVSVRMDAASSAA</sequence>
<gene>
    <name evidence="1" type="ordered locus">Cphamn1_0901</name>
</gene>
<proteinExistence type="predicted"/>
<dbReference type="EMBL" id="CP001101">
    <property type="protein sequence ID" value="ACE03846.1"/>
    <property type="molecule type" value="Genomic_DNA"/>
</dbReference>